<organism evidence="1 2">
    <name type="scientific">Flavobacterium endoglycinae</name>
    <dbReference type="NCBI Taxonomy" id="2816357"/>
    <lineage>
        <taxon>Bacteria</taxon>
        <taxon>Pseudomonadati</taxon>
        <taxon>Bacteroidota</taxon>
        <taxon>Flavobacteriia</taxon>
        <taxon>Flavobacteriales</taxon>
        <taxon>Flavobacteriaceae</taxon>
        <taxon>Flavobacterium</taxon>
    </lineage>
</organism>
<gene>
    <name evidence="1" type="ORF">J0383_01985</name>
</gene>
<name>A0ABX7QG91_9FLAO</name>
<keyword evidence="2" id="KW-1185">Reference proteome</keyword>
<evidence type="ECO:0000313" key="2">
    <source>
        <dbReference type="Proteomes" id="UP000663440"/>
    </source>
</evidence>
<dbReference type="EMBL" id="CP071448">
    <property type="protein sequence ID" value="QSW89598.1"/>
    <property type="molecule type" value="Genomic_DNA"/>
</dbReference>
<proteinExistence type="predicted"/>
<dbReference type="Proteomes" id="UP000663440">
    <property type="component" value="Chromosome"/>
</dbReference>
<reference evidence="1 2" key="1">
    <citation type="submission" date="2021-03" db="EMBL/GenBank/DDBJ databases">
        <title>Flavobacterium kribbensis sp. nov, an endophytic bacteria, isolated from soybean.</title>
        <authorList>
            <person name="Lee J."/>
            <person name="Seo J."/>
        </authorList>
    </citation>
    <scope>NUCLEOTIDE SEQUENCE [LARGE SCALE GENOMIC DNA]</scope>
    <source>
        <strain evidence="1 2">BB8</strain>
    </source>
</reference>
<sequence length="95" mass="10949">MATNKSTSLELKGMLSKKHICNFIAKKWIIDKKDENGKDISFTSYGNQCDLVTSTISKIASDEGYNIPINTLIKILRKEEMTLSQFFIECEREYF</sequence>
<accession>A0ABX7QG91</accession>
<dbReference type="RefSeq" id="WP_207296785.1">
    <property type="nucleotide sequence ID" value="NZ_CP071448.1"/>
</dbReference>
<evidence type="ECO:0008006" key="3">
    <source>
        <dbReference type="Google" id="ProtNLM"/>
    </source>
</evidence>
<evidence type="ECO:0000313" key="1">
    <source>
        <dbReference type="EMBL" id="QSW89598.1"/>
    </source>
</evidence>
<protein>
    <recommendedName>
        <fullName evidence="3">XRE family transcriptional regulator</fullName>
    </recommendedName>
</protein>